<gene>
    <name evidence="2" type="primary">yidD</name>
    <name evidence="2" type="ORF">H0921_16300</name>
</gene>
<dbReference type="SMART" id="SM01234">
    <property type="entry name" value="Haemolytic"/>
    <property type="match status" value="1"/>
</dbReference>
<dbReference type="NCBIfam" id="TIGR00278">
    <property type="entry name" value="membrane protein insertion efficiency factor YidD"/>
    <property type="match status" value="1"/>
</dbReference>
<protein>
    <recommendedName>
        <fullName evidence="1">Putative membrane protein insertion efficiency factor</fullName>
    </recommendedName>
</protein>
<dbReference type="PANTHER" id="PTHR33383">
    <property type="entry name" value="MEMBRANE PROTEIN INSERTION EFFICIENCY FACTOR-RELATED"/>
    <property type="match status" value="1"/>
</dbReference>
<dbReference type="GO" id="GO:0005886">
    <property type="term" value="C:plasma membrane"/>
    <property type="evidence" value="ECO:0007669"/>
    <property type="project" value="UniProtKB-SubCell"/>
</dbReference>
<evidence type="ECO:0000313" key="2">
    <source>
        <dbReference type="EMBL" id="MBA2227721.1"/>
    </source>
</evidence>
<organism evidence="2 3">
    <name type="scientific">Thermogemmata fonticola</name>
    <dbReference type="NCBI Taxonomy" id="2755323"/>
    <lineage>
        <taxon>Bacteria</taxon>
        <taxon>Pseudomonadati</taxon>
        <taxon>Planctomycetota</taxon>
        <taxon>Planctomycetia</taxon>
        <taxon>Gemmatales</taxon>
        <taxon>Gemmataceae</taxon>
        <taxon>Thermogemmata</taxon>
    </lineage>
</organism>
<keyword evidence="1" id="KW-0472">Membrane</keyword>
<comment type="caution">
    <text evidence="2">The sequence shown here is derived from an EMBL/GenBank/DDBJ whole genome shotgun (WGS) entry which is preliminary data.</text>
</comment>
<dbReference type="InterPro" id="IPR002696">
    <property type="entry name" value="Membr_insert_effic_factor_YidD"/>
</dbReference>
<dbReference type="AlphaFoldDB" id="A0A7V9ACW2"/>
<dbReference type="HAMAP" id="MF_00386">
    <property type="entry name" value="UPF0161_YidD"/>
    <property type="match status" value="1"/>
</dbReference>
<evidence type="ECO:0000256" key="1">
    <source>
        <dbReference type="HAMAP-Rule" id="MF_00386"/>
    </source>
</evidence>
<keyword evidence="3" id="KW-1185">Reference proteome</keyword>
<comment type="subcellular location">
    <subcellularLocation>
        <location evidence="1">Cell membrane</location>
        <topology evidence="1">Peripheral membrane protein</topology>
        <orientation evidence="1">Cytoplasmic side</orientation>
    </subcellularLocation>
</comment>
<name>A0A7V9ACW2_9BACT</name>
<evidence type="ECO:0000313" key="3">
    <source>
        <dbReference type="Proteomes" id="UP000542342"/>
    </source>
</evidence>
<sequence>MRSTGHLCRQGAAALLIGLVRLYQGLIRPLLPPNMCRFQPSCSEYFIAAVRKYGPWRGSLKGLWRLCRCHPWGGSGFDPP</sequence>
<dbReference type="Pfam" id="PF01809">
    <property type="entry name" value="YidD"/>
    <property type="match status" value="1"/>
</dbReference>
<comment type="function">
    <text evidence="1">Could be involved in insertion of integral membrane proteins into the membrane.</text>
</comment>
<accession>A0A7V9ACW2</accession>
<keyword evidence="1" id="KW-1003">Cell membrane</keyword>
<reference evidence="2 3" key="1">
    <citation type="submission" date="2020-07" db="EMBL/GenBank/DDBJ databases">
        <title>Thermogemmata thermophila gen. nov., sp. nov., a novel moderate thermophilic planctomycete from a Kamchatka hot spring.</title>
        <authorList>
            <person name="Elcheninov A.G."/>
            <person name="Podosokorskaya O.A."/>
            <person name="Kovaleva O.L."/>
            <person name="Novikov A."/>
            <person name="Bonch-Osmolovskaya E.A."/>
            <person name="Toshchakov S.V."/>
            <person name="Kublanov I.V."/>
        </authorList>
    </citation>
    <scope>NUCLEOTIDE SEQUENCE [LARGE SCALE GENOMIC DNA]</scope>
    <source>
        <strain evidence="2 3">2918</strain>
    </source>
</reference>
<proteinExistence type="inferred from homology"/>
<dbReference type="Proteomes" id="UP000542342">
    <property type="component" value="Unassembled WGS sequence"/>
</dbReference>
<dbReference type="PANTHER" id="PTHR33383:SF1">
    <property type="entry name" value="MEMBRANE PROTEIN INSERTION EFFICIENCY FACTOR-RELATED"/>
    <property type="match status" value="1"/>
</dbReference>
<dbReference type="EMBL" id="JACEFB010000018">
    <property type="protein sequence ID" value="MBA2227721.1"/>
    <property type="molecule type" value="Genomic_DNA"/>
</dbReference>
<comment type="similarity">
    <text evidence="1">Belongs to the UPF0161 family.</text>
</comment>